<dbReference type="InterPro" id="IPR036390">
    <property type="entry name" value="WH_DNA-bd_sf"/>
</dbReference>
<dbReference type="PROSITE" id="PS50931">
    <property type="entry name" value="HTH_LYSR"/>
    <property type="match status" value="1"/>
</dbReference>
<dbReference type="InterPro" id="IPR005119">
    <property type="entry name" value="LysR_subst-bd"/>
</dbReference>
<dbReference type="STRING" id="858640.A3K86_18605"/>
<dbReference type="PANTHER" id="PTHR30126">
    <property type="entry name" value="HTH-TYPE TRANSCRIPTIONAL REGULATOR"/>
    <property type="match status" value="1"/>
</dbReference>
<reference evidence="6 7" key="1">
    <citation type="submission" date="2016-03" db="EMBL/GenBank/DDBJ databases">
        <title>Photobacterium proteolyticum sp. nov. a protease producing bacterium isolated from ocean sediments of Laizhou Bay.</title>
        <authorList>
            <person name="Li Y."/>
        </authorList>
    </citation>
    <scope>NUCLEOTIDE SEQUENCE [LARGE SCALE GENOMIC DNA]</scope>
    <source>
        <strain evidence="6 7">R-40508</strain>
    </source>
</reference>
<comment type="similarity">
    <text evidence="1">Belongs to the LysR transcriptional regulatory family.</text>
</comment>
<dbReference type="InterPro" id="IPR000847">
    <property type="entry name" value="LysR_HTH_N"/>
</dbReference>
<evidence type="ECO:0000313" key="6">
    <source>
        <dbReference type="EMBL" id="OAN10990.1"/>
    </source>
</evidence>
<accession>A0A178K103</accession>
<dbReference type="EMBL" id="LVHF01000033">
    <property type="protein sequence ID" value="OAN10990.1"/>
    <property type="molecule type" value="Genomic_DNA"/>
</dbReference>
<evidence type="ECO:0000313" key="7">
    <source>
        <dbReference type="Proteomes" id="UP000078503"/>
    </source>
</evidence>
<dbReference type="SUPFAM" id="SSF46785">
    <property type="entry name" value="Winged helix' DNA-binding domain"/>
    <property type="match status" value="1"/>
</dbReference>
<dbReference type="SUPFAM" id="SSF53850">
    <property type="entry name" value="Periplasmic binding protein-like II"/>
    <property type="match status" value="1"/>
</dbReference>
<feature type="domain" description="HTH lysR-type" evidence="5">
    <location>
        <begin position="3"/>
        <end position="60"/>
    </location>
</feature>
<evidence type="ECO:0000259" key="5">
    <source>
        <dbReference type="PROSITE" id="PS50931"/>
    </source>
</evidence>
<proteinExistence type="inferred from homology"/>
<dbReference type="GO" id="GO:0000976">
    <property type="term" value="F:transcription cis-regulatory region binding"/>
    <property type="evidence" value="ECO:0007669"/>
    <property type="project" value="TreeGrafter"/>
</dbReference>
<keyword evidence="3" id="KW-0238">DNA-binding</keyword>
<gene>
    <name evidence="6" type="ORF">A3K86_18605</name>
</gene>
<evidence type="ECO:0000256" key="2">
    <source>
        <dbReference type="ARBA" id="ARBA00023015"/>
    </source>
</evidence>
<evidence type="ECO:0000256" key="3">
    <source>
        <dbReference type="ARBA" id="ARBA00023125"/>
    </source>
</evidence>
<dbReference type="AlphaFoldDB" id="A0A178K103"/>
<dbReference type="GO" id="GO:0003700">
    <property type="term" value="F:DNA-binding transcription factor activity"/>
    <property type="evidence" value="ECO:0007669"/>
    <property type="project" value="InterPro"/>
</dbReference>
<dbReference type="PANTHER" id="PTHR30126:SF91">
    <property type="entry name" value="LYSR FAMILY TRANSCRIPTIONAL REGULATOR"/>
    <property type="match status" value="1"/>
</dbReference>
<keyword evidence="4" id="KW-0804">Transcription</keyword>
<name>A0A178K103_9GAMM</name>
<comment type="caution">
    <text evidence="6">The sequence shown here is derived from an EMBL/GenBank/DDBJ whole genome shotgun (WGS) entry which is preliminary data.</text>
</comment>
<dbReference type="RefSeq" id="WP_068334883.1">
    <property type="nucleotide sequence ID" value="NZ_LVHF01000033.1"/>
</dbReference>
<keyword evidence="2" id="KW-0805">Transcription regulation</keyword>
<dbReference type="InterPro" id="IPR036388">
    <property type="entry name" value="WH-like_DNA-bd_sf"/>
</dbReference>
<dbReference type="OrthoDB" id="8557381at2"/>
<dbReference type="Gene3D" id="1.10.10.10">
    <property type="entry name" value="Winged helix-like DNA-binding domain superfamily/Winged helix DNA-binding domain"/>
    <property type="match status" value="1"/>
</dbReference>
<dbReference type="CDD" id="cd05466">
    <property type="entry name" value="PBP2_LTTR_substrate"/>
    <property type="match status" value="1"/>
</dbReference>
<dbReference type="Gene3D" id="3.40.190.290">
    <property type="match status" value="1"/>
</dbReference>
<evidence type="ECO:0000256" key="4">
    <source>
        <dbReference type="ARBA" id="ARBA00023163"/>
    </source>
</evidence>
<sequence length="292" mass="32645">MAVTLDQLIAFTATVEKGGFRQAGLSIGKHGTSVSQQVANLEIDFDLQLFDRSARAITLTDSGKALYEYAKAVLREVEHFEMKAESLAGGEPTRFTFAIDASLVSAEISDIYRALLDAFPVMEFQILTGDPLQVRQWVMSGIAELGFSMSTFTIPHEIAVARCYAFDVIQIAPRDWGIEDKVMTSQQVRGKRQIGYHFFKQLGHDEAHLMSNQVLFCNTSQEILSQVIAGNGWANLPRFCCLQALADGQVQQFHIGEERYDTWQTELIWQATQPINSAMQLMIDAIQTLPSR</sequence>
<keyword evidence="7" id="KW-1185">Reference proteome</keyword>
<dbReference type="Pfam" id="PF03466">
    <property type="entry name" value="LysR_substrate"/>
    <property type="match status" value="1"/>
</dbReference>
<organism evidence="6 7">
    <name type="scientific">Photobacterium jeanii</name>
    <dbReference type="NCBI Taxonomy" id="858640"/>
    <lineage>
        <taxon>Bacteria</taxon>
        <taxon>Pseudomonadati</taxon>
        <taxon>Pseudomonadota</taxon>
        <taxon>Gammaproteobacteria</taxon>
        <taxon>Vibrionales</taxon>
        <taxon>Vibrionaceae</taxon>
        <taxon>Photobacterium</taxon>
    </lineage>
</organism>
<dbReference type="Proteomes" id="UP000078503">
    <property type="component" value="Unassembled WGS sequence"/>
</dbReference>
<protein>
    <recommendedName>
        <fullName evidence="5">HTH lysR-type domain-containing protein</fullName>
    </recommendedName>
</protein>
<dbReference type="Pfam" id="PF00126">
    <property type="entry name" value="HTH_1"/>
    <property type="match status" value="1"/>
</dbReference>
<evidence type="ECO:0000256" key="1">
    <source>
        <dbReference type="ARBA" id="ARBA00009437"/>
    </source>
</evidence>